<dbReference type="RefSeq" id="WP_021244526.1">
    <property type="nucleotide sequence ID" value="NZ_JACIIY010000006.1"/>
</dbReference>
<comment type="caution">
    <text evidence="2">The sequence shown here is derived from an EMBL/GenBank/DDBJ whole genome shotgun (WGS) entry which is preliminary data.</text>
</comment>
<organism evidence="2 3">
    <name type="scientific">Sphingobium wenxiniae (strain DSM 21828 / CGMCC 1.7748 / JZ-1)</name>
    <dbReference type="NCBI Taxonomy" id="595605"/>
    <lineage>
        <taxon>Bacteria</taxon>
        <taxon>Pseudomonadati</taxon>
        <taxon>Pseudomonadota</taxon>
        <taxon>Alphaproteobacteria</taxon>
        <taxon>Sphingomonadales</taxon>
        <taxon>Sphingomonadaceae</taxon>
        <taxon>Sphingobium</taxon>
    </lineage>
</organism>
<dbReference type="Gene3D" id="3.90.550.10">
    <property type="entry name" value="Spore Coat Polysaccharide Biosynthesis Protein SpsA, Chain A"/>
    <property type="match status" value="1"/>
</dbReference>
<dbReference type="PANTHER" id="PTHR22916">
    <property type="entry name" value="GLYCOSYLTRANSFERASE"/>
    <property type="match status" value="1"/>
</dbReference>
<keyword evidence="2" id="KW-0808">Transferase</keyword>
<gene>
    <name evidence="2" type="ORF">IQ35_02328</name>
</gene>
<dbReference type="Proteomes" id="UP000316624">
    <property type="component" value="Unassembled WGS sequence"/>
</dbReference>
<accession>A0A562KDE5</accession>
<evidence type="ECO:0000259" key="1">
    <source>
        <dbReference type="Pfam" id="PF00535"/>
    </source>
</evidence>
<feature type="domain" description="Glycosyltransferase 2-like" evidence="1">
    <location>
        <begin position="4"/>
        <end position="107"/>
    </location>
</feature>
<name>A0A562KDE5_SPHWJ</name>
<dbReference type="SUPFAM" id="SSF53448">
    <property type="entry name" value="Nucleotide-diphospho-sugar transferases"/>
    <property type="match status" value="1"/>
</dbReference>
<protein>
    <submittedName>
        <fullName evidence="2">Glycosyl transferase family 2</fullName>
    </submittedName>
</protein>
<proteinExistence type="predicted"/>
<keyword evidence="3" id="KW-1185">Reference proteome</keyword>
<dbReference type="PANTHER" id="PTHR22916:SF3">
    <property type="entry name" value="UDP-GLCNAC:BETAGAL BETA-1,3-N-ACETYLGLUCOSAMINYLTRANSFERASE-LIKE PROTEIN 1"/>
    <property type="match status" value="1"/>
</dbReference>
<evidence type="ECO:0000313" key="2">
    <source>
        <dbReference type="EMBL" id="TWH93421.1"/>
    </source>
</evidence>
<dbReference type="CDD" id="cd00761">
    <property type="entry name" value="Glyco_tranf_GTA_type"/>
    <property type="match status" value="1"/>
</dbReference>
<dbReference type="InterPro" id="IPR001173">
    <property type="entry name" value="Glyco_trans_2-like"/>
</dbReference>
<dbReference type="Pfam" id="PF00535">
    <property type="entry name" value="Glycos_transf_2"/>
    <property type="match status" value="1"/>
</dbReference>
<dbReference type="InterPro" id="IPR029044">
    <property type="entry name" value="Nucleotide-diphossugar_trans"/>
</dbReference>
<dbReference type="AlphaFoldDB" id="A0A562KDE5"/>
<dbReference type="GO" id="GO:0016758">
    <property type="term" value="F:hexosyltransferase activity"/>
    <property type="evidence" value="ECO:0007669"/>
    <property type="project" value="UniProtKB-ARBA"/>
</dbReference>
<evidence type="ECO:0000313" key="3">
    <source>
        <dbReference type="Proteomes" id="UP000316624"/>
    </source>
</evidence>
<sequence length="328" mass="37537">MEISLVIPVWNDPDGLKRLLRQVDAFAIFKEVIVCDDASDNEYDFASWELSPEFQGKIIHLRSEVQRGAGHGRNIGLARATGDYLIFFDSDDLFEAGFLQIVAALAQPDIAPDFDFCIFRHHDSRMLSLGQTGTFSKEEQLWQAVQAEEAPRLLDSSQILKLCSLAAYPWNKIYRTAFLKQHDLRCTELPVHNDIELHWTSFLRAEAVLCTSVIGATHFVAMNGERLTNRRNDERIRVFEAFENVRSCMARIPPARRLRFLEPFLLFARNLMSWIGENMDEDHHDEMIRRSQEFFLDGLDTDLMTLLAYRNPALAGSINTLLAQGKLG</sequence>
<reference evidence="2 3" key="1">
    <citation type="journal article" date="2015" name="Stand. Genomic Sci.">
        <title>Genomic Encyclopedia of Bacterial and Archaeal Type Strains, Phase III: the genomes of soil and plant-associated and newly described type strains.</title>
        <authorList>
            <person name="Whitman W.B."/>
            <person name="Woyke T."/>
            <person name="Klenk H.P."/>
            <person name="Zhou Y."/>
            <person name="Lilburn T.G."/>
            <person name="Beck B.J."/>
            <person name="De Vos P."/>
            <person name="Vandamme P."/>
            <person name="Eisen J.A."/>
            <person name="Garrity G."/>
            <person name="Hugenholtz P."/>
            <person name="Kyrpides N.C."/>
        </authorList>
    </citation>
    <scope>NUCLEOTIDE SEQUENCE [LARGE SCALE GENOMIC DNA]</scope>
    <source>
        <strain evidence="2 3">CGMCC 1.7748</strain>
    </source>
</reference>
<dbReference type="EMBL" id="VLKK01000007">
    <property type="protein sequence ID" value="TWH93421.1"/>
    <property type="molecule type" value="Genomic_DNA"/>
</dbReference>